<dbReference type="Gene3D" id="3.90.420.10">
    <property type="entry name" value="Oxidoreductase, molybdopterin-binding domain"/>
    <property type="match status" value="1"/>
</dbReference>
<comment type="cofactor">
    <cofactor evidence="1">
        <name>Mo-molybdopterin</name>
        <dbReference type="ChEBI" id="CHEBI:71302"/>
    </cofactor>
</comment>
<dbReference type="InterPro" id="IPR036374">
    <property type="entry name" value="OxRdtase_Mopterin-bd_sf"/>
</dbReference>
<protein>
    <recommendedName>
        <fullName evidence="9">Sulfite oxidase</fullName>
    </recommendedName>
</protein>
<dbReference type="InterPro" id="IPR014756">
    <property type="entry name" value="Ig_E-set"/>
</dbReference>
<dbReference type="PANTHER" id="PTHR19372:SF7">
    <property type="entry name" value="SULFITE OXIDASE, MITOCHONDRIAL"/>
    <property type="match status" value="1"/>
</dbReference>
<evidence type="ECO:0000313" key="8">
    <source>
        <dbReference type="Proteomes" id="UP001271007"/>
    </source>
</evidence>
<keyword evidence="4" id="KW-0560">Oxidoreductase</keyword>
<sequence>MPELPDDPLNREPDIQQLVQSFITSKTDGYDRNHCLHPVLNAKTHKVTVDGAVDKPLELSIDNLRDDFKQHPVVCALQCAGNRRHTMRTKLKEVNGVDWFDGAVMNCKWTGPRLSDVLERAGVSLSDGHVAFACYQADCQDDTWYGASIPLQRAMRQDMEVILALEMNDEPLTVGRGYPVRVITPGIAGARAVKWLDRITVQREECMNHYMVFDYKILPPEATDTEKAKKYWEKMPPVQDMPVNSVIGSPSSGSAVKRNANGTVTARGYALPGGADGPVVKVEVTADGGETWQEADLIHSVGESQWSWKLWVAKIAIEPGSNKAIYSKATDAAGNTQPDKSRWNLRGVCYNGYGDATDLTVT</sequence>
<feature type="domain" description="Oxidoreductase molybdopterin-binding" evidence="5">
    <location>
        <begin position="37"/>
        <end position="210"/>
    </location>
</feature>
<dbReference type="GO" id="GO:0006790">
    <property type="term" value="P:sulfur compound metabolic process"/>
    <property type="evidence" value="ECO:0007669"/>
    <property type="project" value="TreeGrafter"/>
</dbReference>
<dbReference type="InterPro" id="IPR000572">
    <property type="entry name" value="OxRdtase_Mopterin-bd_dom"/>
</dbReference>
<dbReference type="InterPro" id="IPR005066">
    <property type="entry name" value="MoCF_OxRdtse_dimer"/>
</dbReference>
<evidence type="ECO:0000313" key="7">
    <source>
        <dbReference type="EMBL" id="KAK3057690.1"/>
    </source>
</evidence>
<evidence type="ECO:0000256" key="1">
    <source>
        <dbReference type="ARBA" id="ARBA00001924"/>
    </source>
</evidence>
<dbReference type="SUPFAM" id="SSF81296">
    <property type="entry name" value="E set domains"/>
    <property type="match status" value="1"/>
</dbReference>
<dbReference type="Gene3D" id="2.60.40.650">
    <property type="match status" value="1"/>
</dbReference>
<dbReference type="GO" id="GO:0030151">
    <property type="term" value="F:molybdenum ion binding"/>
    <property type="evidence" value="ECO:0007669"/>
    <property type="project" value="InterPro"/>
</dbReference>
<keyword evidence="2" id="KW-0500">Molybdenum</keyword>
<keyword evidence="3" id="KW-0479">Metal-binding</keyword>
<dbReference type="Pfam" id="PF03404">
    <property type="entry name" value="Mo-co_dimer"/>
    <property type="match status" value="1"/>
</dbReference>
<dbReference type="Pfam" id="PF00174">
    <property type="entry name" value="Oxidored_molyb"/>
    <property type="match status" value="1"/>
</dbReference>
<evidence type="ECO:0008006" key="9">
    <source>
        <dbReference type="Google" id="ProtNLM"/>
    </source>
</evidence>
<dbReference type="GO" id="GO:0008482">
    <property type="term" value="F:sulfite oxidase activity"/>
    <property type="evidence" value="ECO:0007669"/>
    <property type="project" value="TreeGrafter"/>
</dbReference>
<name>A0AAJ0LW43_9PEZI</name>
<comment type="caution">
    <text evidence="7">The sequence shown here is derived from an EMBL/GenBank/DDBJ whole genome shotgun (WGS) entry which is preliminary data.</text>
</comment>
<dbReference type="Proteomes" id="UP001271007">
    <property type="component" value="Unassembled WGS sequence"/>
</dbReference>
<evidence type="ECO:0000259" key="6">
    <source>
        <dbReference type="Pfam" id="PF03404"/>
    </source>
</evidence>
<dbReference type="EMBL" id="JAWDJX010000003">
    <property type="protein sequence ID" value="KAK3057690.1"/>
    <property type="molecule type" value="Genomic_DNA"/>
</dbReference>
<dbReference type="GO" id="GO:0043546">
    <property type="term" value="F:molybdopterin cofactor binding"/>
    <property type="evidence" value="ECO:0007669"/>
    <property type="project" value="TreeGrafter"/>
</dbReference>
<dbReference type="InterPro" id="IPR008335">
    <property type="entry name" value="Mopterin_OxRdtase_euk"/>
</dbReference>
<dbReference type="PRINTS" id="PR00407">
    <property type="entry name" value="EUMOPTERIN"/>
</dbReference>
<reference evidence="7" key="1">
    <citation type="submission" date="2023-04" db="EMBL/GenBank/DDBJ databases">
        <title>Black Yeasts Isolated from many extreme environments.</title>
        <authorList>
            <person name="Coleine C."/>
            <person name="Stajich J.E."/>
            <person name="Selbmann L."/>
        </authorList>
    </citation>
    <scope>NUCLEOTIDE SEQUENCE</scope>
    <source>
        <strain evidence="7">CCFEE 5312</strain>
    </source>
</reference>
<evidence type="ECO:0000256" key="3">
    <source>
        <dbReference type="ARBA" id="ARBA00022723"/>
    </source>
</evidence>
<proteinExistence type="predicted"/>
<evidence type="ECO:0000256" key="2">
    <source>
        <dbReference type="ARBA" id="ARBA00022505"/>
    </source>
</evidence>
<dbReference type="GO" id="GO:0005739">
    <property type="term" value="C:mitochondrion"/>
    <property type="evidence" value="ECO:0007669"/>
    <property type="project" value="TreeGrafter"/>
</dbReference>
<accession>A0AAJ0LW43</accession>
<dbReference type="SUPFAM" id="SSF56524">
    <property type="entry name" value="Oxidoreductase molybdopterin-binding domain"/>
    <property type="match status" value="1"/>
</dbReference>
<evidence type="ECO:0000259" key="5">
    <source>
        <dbReference type="Pfam" id="PF00174"/>
    </source>
</evidence>
<feature type="domain" description="Moybdenum cofactor oxidoreductase dimerisation" evidence="6">
    <location>
        <begin position="238"/>
        <end position="353"/>
    </location>
</feature>
<gene>
    <name evidence="7" type="ORF">LTR09_001874</name>
</gene>
<dbReference type="AlphaFoldDB" id="A0AAJ0LW43"/>
<evidence type="ECO:0000256" key="4">
    <source>
        <dbReference type="ARBA" id="ARBA00023002"/>
    </source>
</evidence>
<dbReference type="PANTHER" id="PTHR19372">
    <property type="entry name" value="SULFITE REDUCTASE"/>
    <property type="match status" value="1"/>
</dbReference>
<keyword evidence="8" id="KW-1185">Reference proteome</keyword>
<organism evidence="7 8">
    <name type="scientific">Extremus antarcticus</name>
    <dbReference type="NCBI Taxonomy" id="702011"/>
    <lineage>
        <taxon>Eukaryota</taxon>
        <taxon>Fungi</taxon>
        <taxon>Dikarya</taxon>
        <taxon>Ascomycota</taxon>
        <taxon>Pezizomycotina</taxon>
        <taxon>Dothideomycetes</taxon>
        <taxon>Dothideomycetidae</taxon>
        <taxon>Mycosphaerellales</taxon>
        <taxon>Extremaceae</taxon>
        <taxon>Extremus</taxon>
    </lineage>
</organism>
<dbReference type="GO" id="GO:0020037">
    <property type="term" value="F:heme binding"/>
    <property type="evidence" value="ECO:0007669"/>
    <property type="project" value="TreeGrafter"/>
</dbReference>
<dbReference type="FunFam" id="3.90.420.10:FF:000002">
    <property type="entry name" value="sulfite oxidase, mitochondrial"/>
    <property type="match status" value="1"/>
</dbReference>